<dbReference type="PANTHER" id="PTHR31840:SF1">
    <property type="entry name" value="COILED-COIL DOMAIN-CONTAINING PROTEIN 97"/>
    <property type="match status" value="1"/>
</dbReference>
<evidence type="ECO:0000313" key="4">
    <source>
        <dbReference type="Proteomes" id="UP000654075"/>
    </source>
</evidence>
<feature type="compositionally biased region" description="Acidic residues" evidence="1">
    <location>
        <begin position="211"/>
        <end position="221"/>
    </location>
</feature>
<dbReference type="PANTHER" id="PTHR31840">
    <property type="entry name" value="COILED-COIL DOMAIN-CONTAINING PROTEIN 97"/>
    <property type="match status" value="1"/>
</dbReference>
<dbReference type="InterPro" id="IPR040233">
    <property type="entry name" value="CCD97-like_C"/>
</dbReference>
<feature type="compositionally biased region" description="Low complexity" evidence="1">
    <location>
        <begin position="181"/>
        <end position="196"/>
    </location>
</feature>
<dbReference type="OrthoDB" id="333176at2759"/>
<proteinExistence type="predicted"/>
<dbReference type="Proteomes" id="UP000654075">
    <property type="component" value="Unassembled WGS sequence"/>
</dbReference>
<evidence type="ECO:0000256" key="1">
    <source>
        <dbReference type="SAM" id="MobiDB-lite"/>
    </source>
</evidence>
<dbReference type="EMBL" id="CAJNNV010004410">
    <property type="protein sequence ID" value="CAE8590709.1"/>
    <property type="molecule type" value="Genomic_DNA"/>
</dbReference>
<protein>
    <recommendedName>
        <fullName evidence="2">CCD97-like C-terminal domain-containing protein</fullName>
    </recommendedName>
</protein>
<organism evidence="3 4">
    <name type="scientific">Polarella glacialis</name>
    <name type="common">Dinoflagellate</name>
    <dbReference type="NCBI Taxonomy" id="89957"/>
    <lineage>
        <taxon>Eukaryota</taxon>
        <taxon>Sar</taxon>
        <taxon>Alveolata</taxon>
        <taxon>Dinophyceae</taxon>
        <taxon>Suessiales</taxon>
        <taxon>Suessiaceae</taxon>
        <taxon>Polarella</taxon>
    </lineage>
</organism>
<dbReference type="AlphaFoldDB" id="A0A813DWK1"/>
<reference evidence="3" key="1">
    <citation type="submission" date="2021-02" db="EMBL/GenBank/DDBJ databases">
        <authorList>
            <person name="Dougan E. K."/>
            <person name="Rhodes N."/>
            <person name="Thang M."/>
            <person name="Chan C."/>
        </authorList>
    </citation>
    <scope>NUCLEOTIDE SEQUENCE</scope>
</reference>
<dbReference type="Pfam" id="PF09747">
    <property type="entry name" value="CCD97-like_C"/>
    <property type="match status" value="1"/>
</dbReference>
<evidence type="ECO:0000259" key="2">
    <source>
        <dbReference type="Pfam" id="PF09747"/>
    </source>
</evidence>
<sequence length="292" mass="32754">MTMDVAVDAAVRRVMQHTDFSSKFKHPVKFNGTDFVEQRLTAEQQLDEVSKNALGKMHVFLERYGALLQTEDLRALVNSPAAATAEARFWLERLLKEPLSTAELSKRRRRRRWVWAKREMAESTGFFSEEEMKRRDPQLFHRVVGQYIESGVKLSAPMQGSLSGYLMQQLERECDSERVQPAPAGCGSSGASSGAGLPESLKRPHSPGGEADLDDDDEDLDGMSGVSDGDSAGPGGTDDAAVRRAKFLKTMRNRFVEGHERDFNYKPLDEDSDLDDVVELGRDAEERYFDDE</sequence>
<feature type="region of interest" description="Disordered" evidence="1">
    <location>
        <begin position="173"/>
        <end position="242"/>
    </location>
</feature>
<dbReference type="OMA" id="LDVYMRH"/>
<dbReference type="InterPro" id="IPR018613">
    <property type="entry name" value="Ccdc97-like"/>
</dbReference>
<accession>A0A813DWK1</accession>
<name>A0A813DWK1_POLGL</name>
<keyword evidence="4" id="KW-1185">Reference proteome</keyword>
<gene>
    <name evidence="3" type="ORF">PGLA1383_LOCUS9425</name>
</gene>
<feature type="domain" description="CCD97-like C-terminal" evidence="2">
    <location>
        <begin position="119"/>
        <end position="292"/>
    </location>
</feature>
<comment type="caution">
    <text evidence="3">The sequence shown here is derived from an EMBL/GenBank/DDBJ whole genome shotgun (WGS) entry which is preliminary data.</text>
</comment>
<evidence type="ECO:0000313" key="3">
    <source>
        <dbReference type="EMBL" id="CAE8590709.1"/>
    </source>
</evidence>